<keyword evidence="1" id="KW-1003">Cell membrane</keyword>
<keyword evidence="4" id="KW-0564">Palmitate</keyword>
<keyword evidence="3" id="KW-0472">Membrane</keyword>
<feature type="region of interest" description="Disordered" evidence="6">
    <location>
        <begin position="209"/>
        <end position="274"/>
    </location>
</feature>
<keyword evidence="5" id="KW-0449">Lipoprotein</keyword>
<dbReference type="Proteomes" id="UP001589818">
    <property type="component" value="Unassembled WGS sequence"/>
</dbReference>
<accession>A0ABV6JAD0</accession>
<evidence type="ECO:0000256" key="2">
    <source>
        <dbReference type="ARBA" id="ARBA00022729"/>
    </source>
</evidence>
<organism evidence="8 9">
    <name type="scientific">Paenibacillus mendelii</name>
    <dbReference type="NCBI Taxonomy" id="206163"/>
    <lineage>
        <taxon>Bacteria</taxon>
        <taxon>Bacillati</taxon>
        <taxon>Bacillota</taxon>
        <taxon>Bacilli</taxon>
        <taxon>Bacillales</taxon>
        <taxon>Paenibacillaceae</taxon>
        <taxon>Paenibacillus</taxon>
    </lineage>
</organism>
<evidence type="ECO:0000256" key="5">
    <source>
        <dbReference type="ARBA" id="ARBA00023288"/>
    </source>
</evidence>
<evidence type="ECO:0000256" key="3">
    <source>
        <dbReference type="ARBA" id="ARBA00023136"/>
    </source>
</evidence>
<dbReference type="PANTHER" id="PTHR43649">
    <property type="entry name" value="ARABINOSE-BINDING PROTEIN-RELATED"/>
    <property type="match status" value="1"/>
</dbReference>
<dbReference type="PANTHER" id="PTHR43649:SF33">
    <property type="entry name" value="POLYGALACTURONAN_RHAMNOGALACTURONAN-BINDING PROTEIN YTCQ"/>
    <property type="match status" value="1"/>
</dbReference>
<gene>
    <name evidence="8" type="ORF">ACFFJ8_10740</name>
</gene>
<dbReference type="InterPro" id="IPR006059">
    <property type="entry name" value="SBP"/>
</dbReference>
<dbReference type="Gene3D" id="3.40.190.10">
    <property type="entry name" value="Periplasmic binding protein-like II"/>
    <property type="match status" value="1"/>
</dbReference>
<dbReference type="Pfam" id="PF13416">
    <property type="entry name" value="SBP_bac_8"/>
    <property type="match status" value="1"/>
</dbReference>
<feature type="signal peptide" evidence="7">
    <location>
        <begin position="1"/>
        <end position="27"/>
    </location>
</feature>
<evidence type="ECO:0000256" key="6">
    <source>
        <dbReference type="SAM" id="MobiDB-lite"/>
    </source>
</evidence>
<proteinExistence type="predicted"/>
<evidence type="ECO:0000256" key="1">
    <source>
        <dbReference type="ARBA" id="ARBA00022475"/>
    </source>
</evidence>
<sequence>MRVKMKAGMLVALVCLVLSLMAGCAGAAGGKAGDPGSTTNRAENESASKESSKEAVKIKFSYWGGPEEKKSMEAMLDKFNGAHPDIQVEGMHIAQDYVTKLNTMASYDTLPDLGYFPSGNLAVWVKNGKIADLSDLYNGGKIGKKLDSVLFRKSDGSIIGAGVANEILMLNYNKDLFDEATVPYPPAAADTAWTWDEFVAAAKKLTTDRNGKHPGAMTASMRTISGRSASTSRTSDNFTRRPCSATAPASCRTTSRRSESAPPNRSRRYRRSPI</sequence>
<comment type="caution">
    <text evidence="8">The sequence shown here is derived from an EMBL/GenBank/DDBJ whole genome shotgun (WGS) entry which is preliminary data.</text>
</comment>
<reference evidence="8 9" key="1">
    <citation type="submission" date="2024-09" db="EMBL/GenBank/DDBJ databases">
        <authorList>
            <person name="Sun Q."/>
            <person name="Mori K."/>
        </authorList>
    </citation>
    <scope>NUCLEOTIDE SEQUENCE [LARGE SCALE GENOMIC DNA]</scope>
    <source>
        <strain evidence="8 9">CCM 4839</strain>
    </source>
</reference>
<dbReference type="EMBL" id="JBHLVF010000012">
    <property type="protein sequence ID" value="MFC0391840.1"/>
    <property type="molecule type" value="Genomic_DNA"/>
</dbReference>
<name>A0ABV6JAD0_9BACL</name>
<dbReference type="InterPro" id="IPR050490">
    <property type="entry name" value="Bact_solute-bd_prot1"/>
</dbReference>
<feature type="chain" id="PRO_5045965840" evidence="7">
    <location>
        <begin position="28"/>
        <end position="274"/>
    </location>
</feature>
<feature type="compositionally biased region" description="Polar residues" evidence="6">
    <location>
        <begin position="220"/>
        <end position="237"/>
    </location>
</feature>
<protein>
    <submittedName>
        <fullName evidence="8">Extracellular solute-binding protein</fullName>
    </submittedName>
</protein>
<evidence type="ECO:0000256" key="4">
    <source>
        <dbReference type="ARBA" id="ARBA00023139"/>
    </source>
</evidence>
<dbReference type="RefSeq" id="WP_204821266.1">
    <property type="nucleotide sequence ID" value="NZ_JANHOF010000011.1"/>
</dbReference>
<feature type="compositionally biased region" description="Basic residues" evidence="6">
    <location>
        <begin position="265"/>
        <end position="274"/>
    </location>
</feature>
<keyword evidence="9" id="KW-1185">Reference proteome</keyword>
<dbReference type="SUPFAM" id="SSF53850">
    <property type="entry name" value="Periplasmic binding protein-like II"/>
    <property type="match status" value="1"/>
</dbReference>
<keyword evidence="2 7" id="KW-0732">Signal</keyword>
<evidence type="ECO:0000313" key="8">
    <source>
        <dbReference type="EMBL" id="MFC0391840.1"/>
    </source>
</evidence>
<evidence type="ECO:0000313" key="9">
    <source>
        <dbReference type="Proteomes" id="UP001589818"/>
    </source>
</evidence>
<dbReference type="PROSITE" id="PS51257">
    <property type="entry name" value="PROKAR_LIPOPROTEIN"/>
    <property type="match status" value="1"/>
</dbReference>
<feature type="region of interest" description="Disordered" evidence="6">
    <location>
        <begin position="29"/>
        <end position="50"/>
    </location>
</feature>
<evidence type="ECO:0000256" key="7">
    <source>
        <dbReference type="SAM" id="SignalP"/>
    </source>
</evidence>